<evidence type="ECO:0000313" key="2">
    <source>
        <dbReference type="Proteomes" id="UP000008311"/>
    </source>
</evidence>
<keyword evidence="2" id="KW-1185">Reference proteome</keyword>
<dbReference type="InParanoid" id="B9RP14"/>
<organism evidence="1 2">
    <name type="scientific">Ricinus communis</name>
    <name type="common">Castor bean</name>
    <dbReference type="NCBI Taxonomy" id="3988"/>
    <lineage>
        <taxon>Eukaryota</taxon>
        <taxon>Viridiplantae</taxon>
        <taxon>Streptophyta</taxon>
        <taxon>Embryophyta</taxon>
        <taxon>Tracheophyta</taxon>
        <taxon>Spermatophyta</taxon>
        <taxon>Magnoliopsida</taxon>
        <taxon>eudicotyledons</taxon>
        <taxon>Gunneridae</taxon>
        <taxon>Pentapetalae</taxon>
        <taxon>rosids</taxon>
        <taxon>fabids</taxon>
        <taxon>Malpighiales</taxon>
        <taxon>Euphorbiaceae</taxon>
        <taxon>Acalyphoideae</taxon>
        <taxon>Acalypheae</taxon>
        <taxon>Ricinus</taxon>
    </lineage>
</organism>
<dbReference type="KEGG" id="rcu:8259421"/>
<dbReference type="PANTHER" id="PTHR35834:SF3">
    <property type="entry name" value="ARM REPEAT SUPERFAMILY PROTEIN"/>
    <property type="match status" value="1"/>
</dbReference>
<accession>B9RP14</accession>
<protein>
    <submittedName>
        <fullName evidence="1">Uncharacterized protein</fullName>
    </submittedName>
</protein>
<dbReference type="AlphaFoldDB" id="B9RP14"/>
<sequence length="398" mass="45045">MEQSSEVQDNNNPLSSFLQSLKKSSKHLQNKSTFITHNPQPAIEALFELHREHETIFSSNPKLSKLSELLFTLRTLLQKHKGSPGNSLKSLIHRQIINYRIYQVAFAIEAEVQACIDQENVQNLVKISQDQETVSEEERLRVLKEFENRLLLGFDSNFQELVLRAKGFTILESLLCDSTCSKRIREQAALCIVGLVEFNRDVFVGLVLMGPIVQSLISMASGCSIQVLCSLIRLIKTPLIDEIELDGEIPRIISLLRSQDLSIQVAAMDCICEIAYSGRKEVIEAMIEEGLIEKLMEFQRSKFGDNLVKKATDQCTEKRNGEMCEEDIEEEEEEEIVRNRPFASCVKTFAVQVEVGDGLNYQERKALKMEILRRVKEASVSEAEEASIVAEVLWGSSS</sequence>
<dbReference type="SUPFAM" id="SSF48371">
    <property type="entry name" value="ARM repeat"/>
    <property type="match status" value="1"/>
</dbReference>
<evidence type="ECO:0000313" key="1">
    <source>
        <dbReference type="EMBL" id="EEF46932.1"/>
    </source>
</evidence>
<reference evidence="2" key="1">
    <citation type="journal article" date="2010" name="Nat. Biotechnol.">
        <title>Draft genome sequence of the oilseed species Ricinus communis.</title>
        <authorList>
            <person name="Chan A.P."/>
            <person name="Crabtree J."/>
            <person name="Zhao Q."/>
            <person name="Lorenzi H."/>
            <person name="Orvis J."/>
            <person name="Puiu D."/>
            <person name="Melake-Berhan A."/>
            <person name="Jones K.M."/>
            <person name="Redman J."/>
            <person name="Chen G."/>
            <person name="Cahoon E.B."/>
            <person name="Gedil M."/>
            <person name="Stanke M."/>
            <person name="Haas B.J."/>
            <person name="Wortman J.R."/>
            <person name="Fraser-Liggett C.M."/>
            <person name="Ravel J."/>
            <person name="Rabinowicz P.D."/>
        </authorList>
    </citation>
    <scope>NUCLEOTIDE SEQUENCE [LARGE SCALE GENOMIC DNA]</scope>
    <source>
        <strain evidence="2">cv. Hale</strain>
    </source>
</reference>
<dbReference type="EMBL" id="EQ973791">
    <property type="protein sequence ID" value="EEF46932.1"/>
    <property type="molecule type" value="Genomic_DNA"/>
</dbReference>
<name>B9RP14_RICCO</name>
<proteinExistence type="predicted"/>
<dbReference type="eggNOG" id="ENOG502RSMU">
    <property type="taxonomic scope" value="Eukaryota"/>
</dbReference>
<dbReference type="Gene3D" id="1.25.10.10">
    <property type="entry name" value="Leucine-rich Repeat Variant"/>
    <property type="match status" value="1"/>
</dbReference>
<dbReference type="Proteomes" id="UP000008311">
    <property type="component" value="Unassembled WGS sequence"/>
</dbReference>
<dbReference type="InterPro" id="IPR011989">
    <property type="entry name" value="ARM-like"/>
</dbReference>
<dbReference type="InterPro" id="IPR016024">
    <property type="entry name" value="ARM-type_fold"/>
</dbReference>
<dbReference type="OrthoDB" id="779821at2759"/>
<gene>
    <name evidence="1" type="ORF">RCOM_0923280</name>
</gene>
<dbReference type="PANTHER" id="PTHR35834">
    <property type="entry name" value="ARMADILLO-TYPE FOLD PROTEIN-RELATED"/>
    <property type="match status" value="1"/>
</dbReference>